<dbReference type="InterPro" id="IPR007459">
    <property type="entry name" value="DNA_pol3_chi"/>
</dbReference>
<dbReference type="GO" id="GO:0003887">
    <property type="term" value="F:DNA-directed DNA polymerase activity"/>
    <property type="evidence" value="ECO:0007669"/>
    <property type="project" value="InterPro"/>
</dbReference>
<gene>
    <name evidence="1" type="ORF">MD535_23285</name>
</gene>
<dbReference type="Pfam" id="PF04364">
    <property type="entry name" value="DNA_pol3_chi"/>
    <property type="match status" value="1"/>
</dbReference>
<organism evidence="1 2">
    <name type="scientific">Vibrio qingdaonensis</name>
    <dbReference type="NCBI Taxonomy" id="2829491"/>
    <lineage>
        <taxon>Bacteria</taxon>
        <taxon>Pseudomonadati</taxon>
        <taxon>Pseudomonadota</taxon>
        <taxon>Gammaproteobacteria</taxon>
        <taxon>Vibrionales</taxon>
        <taxon>Vibrionaceae</taxon>
        <taxon>Vibrio</taxon>
    </lineage>
</organism>
<dbReference type="AlphaFoldDB" id="A0A9X3HYU4"/>
<sequence length="151" mass="17199">MQTATFYIVEEESLEDTQPGFFAYVHYLCRHFTGQGAKIYLNAADRVSAEAWAEYFWQVDASAFIAHNLVGEGPKNGTPVEIGFDGLKPSWNRQLVINVAETHATFAQTFAQVVDFVPCEEKAKQLARERYKIYRQAGYQLQTIKIQHTES</sequence>
<dbReference type="EMBL" id="JAKRRY010000051">
    <property type="protein sequence ID" value="MCW8348921.1"/>
    <property type="molecule type" value="Genomic_DNA"/>
</dbReference>
<keyword evidence="2" id="KW-1185">Reference proteome</keyword>
<comment type="caution">
    <text evidence="1">The sequence shown here is derived from an EMBL/GenBank/DDBJ whole genome shotgun (WGS) entry which is preliminary data.</text>
</comment>
<dbReference type="GO" id="GO:0006260">
    <property type="term" value="P:DNA replication"/>
    <property type="evidence" value="ECO:0007669"/>
    <property type="project" value="InterPro"/>
</dbReference>
<name>A0A9X3HYU4_9VIBR</name>
<reference evidence="1" key="1">
    <citation type="submission" date="2022-02" db="EMBL/GenBank/DDBJ databases">
        <title>Vibrio sp. nov, a new bacterium isolated from seawater.</title>
        <authorList>
            <person name="Yuan Y."/>
        </authorList>
    </citation>
    <scope>NUCLEOTIDE SEQUENCE</scope>
    <source>
        <strain evidence="1">ZSDZ65</strain>
    </source>
</reference>
<dbReference type="SUPFAM" id="SSF102400">
    <property type="entry name" value="DNA polymerase III chi subunit"/>
    <property type="match status" value="1"/>
</dbReference>
<accession>A0A9X3HYU4</accession>
<dbReference type="GO" id="GO:0032298">
    <property type="term" value="P:positive regulation of DNA-templated DNA replication initiation"/>
    <property type="evidence" value="ECO:0007669"/>
    <property type="project" value="TreeGrafter"/>
</dbReference>
<dbReference type="PANTHER" id="PTHR38767:SF1">
    <property type="entry name" value="DNA POLYMERASE III SUBUNIT CHI"/>
    <property type="match status" value="1"/>
</dbReference>
<dbReference type="PANTHER" id="PTHR38767">
    <property type="entry name" value="DNA POLYMERASE III SUBUNIT CHI"/>
    <property type="match status" value="1"/>
</dbReference>
<dbReference type="InterPro" id="IPR036768">
    <property type="entry name" value="PolIII_chi_sf"/>
</dbReference>
<proteinExistence type="predicted"/>
<dbReference type="Proteomes" id="UP001155587">
    <property type="component" value="Unassembled WGS sequence"/>
</dbReference>
<dbReference type="GO" id="GO:0003677">
    <property type="term" value="F:DNA binding"/>
    <property type="evidence" value="ECO:0007669"/>
    <property type="project" value="InterPro"/>
</dbReference>
<dbReference type="RefSeq" id="WP_265677581.1">
    <property type="nucleotide sequence ID" value="NZ_JAKRRY010000051.1"/>
</dbReference>
<protein>
    <submittedName>
        <fullName evidence="1">DNA polymerase III subunit chi</fullName>
    </submittedName>
</protein>
<evidence type="ECO:0000313" key="1">
    <source>
        <dbReference type="EMBL" id="MCW8348921.1"/>
    </source>
</evidence>
<evidence type="ECO:0000313" key="2">
    <source>
        <dbReference type="Proteomes" id="UP001155587"/>
    </source>
</evidence>
<dbReference type="Gene3D" id="3.40.50.10110">
    <property type="entry name" value="DNA polymerase III subunit chi"/>
    <property type="match status" value="1"/>
</dbReference>